<dbReference type="GO" id="GO:0008270">
    <property type="term" value="F:zinc ion binding"/>
    <property type="evidence" value="ECO:0007669"/>
    <property type="project" value="UniProtKB-KW"/>
</dbReference>
<feature type="domain" description="C2H2-type" evidence="9">
    <location>
        <begin position="366"/>
        <end position="395"/>
    </location>
</feature>
<dbReference type="InParanoid" id="A0A482WWS6"/>
<feature type="domain" description="C2H2-type" evidence="9">
    <location>
        <begin position="306"/>
        <end position="335"/>
    </location>
</feature>
<comment type="subcellular location">
    <subcellularLocation>
        <location evidence="1">Nucleus</location>
    </subcellularLocation>
</comment>
<gene>
    <name evidence="10" type="ORF">LSTR_LSTR006446</name>
</gene>
<dbReference type="FunFam" id="3.30.160.60:FF:000072">
    <property type="entry name" value="zinc finger protein 143 isoform X1"/>
    <property type="match status" value="1"/>
</dbReference>
<dbReference type="InterPro" id="IPR013087">
    <property type="entry name" value="Znf_C2H2_type"/>
</dbReference>
<feature type="domain" description="C2H2-type" evidence="9">
    <location>
        <begin position="525"/>
        <end position="554"/>
    </location>
</feature>
<feature type="region of interest" description="Disordered" evidence="8">
    <location>
        <begin position="447"/>
        <end position="468"/>
    </location>
</feature>
<dbReference type="GO" id="GO:0005634">
    <property type="term" value="C:nucleus"/>
    <property type="evidence" value="ECO:0007669"/>
    <property type="project" value="UniProtKB-SubCell"/>
</dbReference>
<organism evidence="10 11">
    <name type="scientific">Laodelphax striatellus</name>
    <name type="common">Small brown planthopper</name>
    <name type="synonym">Delphax striatella</name>
    <dbReference type="NCBI Taxonomy" id="195883"/>
    <lineage>
        <taxon>Eukaryota</taxon>
        <taxon>Metazoa</taxon>
        <taxon>Ecdysozoa</taxon>
        <taxon>Arthropoda</taxon>
        <taxon>Hexapoda</taxon>
        <taxon>Insecta</taxon>
        <taxon>Pterygota</taxon>
        <taxon>Neoptera</taxon>
        <taxon>Paraneoptera</taxon>
        <taxon>Hemiptera</taxon>
        <taxon>Auchenorrhyncha</taxon>
        <taxon>Fulgoroidea</taxon>
        <taxon>Delphacidae</taxon>
        <taxon>Criomorphinae</taxon>
        <taxon>Laodelphax</taxon>
    </lineage>
</organism>
<dbReference type="AlphaFoldDB" id="A0A482WWS6"/>
<dbReference type="PROSITE" id="PS00028">
    <property type="entry name" value="ZINC_FINGER_C2H2_1"/>
    <property type="match status" value="9"/>
</dbReference>
<keyword evidence="3" id="KW-0677">Repeat</keyword>
<sequence length="668" mass="75720">MMENSNSSGEDDPESICMDDTSSANAGVEQNMKEEVVEEEVAVDSSDIVFNPNVLQDVLTNQNLVSVPFEVITLPDMAQAILTTATFNGEQLSIQQVVEEAEEVEEDGGGSNQVECQFEKHSKSTSETTQTTEEGQMNELIEGNVIQLENGTYAYVHSEPREGCSSVKLEDGSTAYITYITVAQEMMEEETVVEETVQMEDRTLQVNQDKRPKQTFKCHYDECSRVFRTFHHLKVHERSHTGARPYLCPEPGCLKAFATDYSRKAHIRTHTGEKPYHCNDPHCNKSFKTSGDLQKHRRTHTGEKPFMCPVAGCDRSFTTSYIRKVHIRTHTGEKPYVCTHPGCDRSFASATNFKNHTRIHSGEKPFVCEYPDCNKRFTEYSSLYKHNLVHTKTKPYQCEICKRTYRQVSSYNVHKRTFHGIIAAEDGTEIVVGMDYFSLTNKQKKRRQKSLANSNQEKSKEPVETSESLEVPAIQADYVITTEEQEDDSQEVVSELNLKDCKENITDVTAYNDHIRKYFSFLRPFVCEFKGCNRRFTEYSSLCKHHSSHSKSNECEICGKVFTRVATLAIHKQTAHNLFEAEQGTEFHVSNLAGLDSKKVKNVLSTVLSSLEKDDSSFVTLQSTVDQLTDGIDDQNQIFILTEDNLDETLQTINEVTELEAALDPLAE</sequence>
<dbReference type="PANTHER" id="PTHR19818:SF151">
    <property type="entry name" value="ZINC FINGER PROTEIN 76"/>
    <property type="match status" value="1"/>
</dbReference>
<dbReference type="Gene3D" id="3.30.160.60">
    <property type="entry name" value="Classic Zinc Finger"/>
    <property type="match status" value="8"/>
</dbReference>
<dbReference type="GO" id="GO:0000981">
    <property type="term" value="F:DNA-binding transcription factor activity, RNA polymerase II-specific"/>
    <property type="evidence" value="ECO:0007669"/>
    <property type="project" value="TreeGrafter"/>
</dbReference>
<dbReference type="PROSITE" id="PS50157">
    <property type="entry name" value="ZINC_FINGER_C2H2_2"/>
    <property type="match status" value="9"/>
</dbReference>
<dbReference type="InterPro" id="IPR036236">
    <property type="entry name" value="Znf_C2H2_sf"/>
</dbReference>
<reference evidence="10 11" key="1">
    <citation type="journal article" date="2017" name="Gigascience">
        <title>Genome sequence of the small brown planthopper, Laodelphax striatellus.</title>
        <authorList>
            <person name="Zhu J."/>
            <person name="Jiang F."/>
            <person name="Wang X."/>
            <person name="Yang P."/>
            <person name="Bao Y."/>
            <person name="Zhao W."/>
            <person name="Wang W."/>
            <person name="Lu H."/>
            <person name="Wang Q."/>
            <person name="Cui N."/>
            <person name="Li J."/>
            <person name="Chen X."/>
            <person name="Luo L."/>
            <person name="Yu J."/>
            <person name="Kang L."/>
            <person name="Cui F."/>
        </authorList>
    </citation>
    <scope>NUCLEOTIDE SEQUENCE [LARGE SCALE GENOMIC DNA]</scope>
    <source>
        <strain evidence="10">Lst14</strain>
    </source>
</reference>
<feature type="domain" description="C2H2-type" evidence="9">
    <location>
        <begin position="276"/>
        <end position="305"/>
    </location>
</feature>
<name>A0A482WWS6_LAOST</name>
<dbReference type="PANTHER" id="PTHR19818">
    <property type="entry name" value="ZINC FINGER PROTEIN ZIC AND GLI"/>
    <property type="match status" value="1"/>
</dbReference>
<evidence type="ECO:0000256" key="5">
    <source>
        <dbReference type="ARBA" id="ARBA00022833"/>
    </source>
</evidence>
<evidence type="ECO:0000313" key="11">
    <source>
        <dbReference type="Proteomes" id="UP000291343"/>
    </source>
</evidence>
<dbReference type="STRING" id="195883.A0A482WWS6"/>
<evidence type="ECO:0000256" key="8">
    <source>
        <dbReference type="SAM" id="MobiDB-lite"/>
    </source>
</evidence>
<feature type="domain" description="C2H2-type" evidence="9">
    <location>
        <begin position="216"/>
        <end position="245"/>
    </location>
</feature>
<dbReference type="Pfam" id="PF00096">
    <property type="entry name" value="zf-C2H2"/>
    <property type="match status" value="4"/>
</dbReference>
<keyword evidence="5" id="KW-0862">Zinc</keyword>
<dbReference type="GO" id="GO:0000978">
    <property type="term" value="F:RNA polymerase II cis-regulatory region sequence-specific DNA binding"/>
    <property type="evidence" value="ECO:0007669"/>
    <property type="project" value="TreeGrafter"/>
</dbReference>
<keyword evidence="4 7" id="KW-0863">Zinc-finger</keyword>
<evidence type="ECO:0000256" key="7">
    <source>
        <dbReference type="PROSITE-ProRule" id="PRU00042"/>
    </source>
</evidence>
<evidence type="ECO:0000313" key="10">
    <source>
        <dbReference type="EMBL" id="RZF38047.1"/>
    </source>
</evidence>
<dbReference type="EMBL" id="QKKF02022824">
    <property type="protein sequence ID" value="RZF38047.1"/>
    <property type="molecule type" value="Genomic_DNA"/>
</dbReference>
<dbReference type="Proteomes" id="UP000291343">
    <property type="component" value="Unassembled WGS sequence"/>
</dbReference>
<keyword evidence="6" id="KW-0539">Nucleus</keyword>
<protein>
    <recommendedName>
        <fullName evidence="9">C2H2-type domain-containing protein</fullName>
    </recommendedName>
</protein>
<dbReference type="GO" id="GO:0045944">
    <property type="term" value="P:positive regulation of transcription by RNA polymerase II"/>
    <property type="evidence" value="ECO:0007669"/>
    <property type="project" value="UniProtKB-ARBA"/>
</dbReference>
<keyword evidence="2" id="KW-0479">Metal-binding</keyword>
<feature type="domain" description="C2H2-type" evidence="9">
    <location>
        <begin position="553"/>
        <end position="576"/>
    </location>
</feature>
<dbReference type="FunFam" id="3.30.160.60:FF:000125">
    <property type="entry name" value="Putative zinc finger protein 143"/>
    <property type="match status" value="2"/>
</dbReference>
<evidence type="ECO:0000256" key="2">
    <source>
        <dbReference type="ARBA" id="ARBA00022723"/>
    </source>
</evidence>
<evidence type="ECO:0000256" key="3">
    <source>
        <dbReference type="ARBA" id="ARBA00022737"/>
    </source>
</evidence>
<comment type="caution">
    <text evidence="10">The sequence shown here is derived from an EMBL/GenBank/DDBJ whole genome shotgun (WGS) entry which is preliminary data.</text>
</comment>
<dbReference type="FunFam" id="3.30.160.60:FF:001102">
    <property type="entry name" value="Transcription factor IIIA"/>
    <property type="match status" value="1"/>
</dbReference>
<proteinExistence type="predicted"/>
<dbReference type="OrthoDB" id="6077919at2759"/>
<dbReference type="FunFam" id="3.30.160.60:FF:000349">
    <property type="entry name" value="metal regulatory transcription factor 1"/>
    <property type="match status" value="1"/>
</dbReference>
<evidence type="ECO:0000256" key="1">
    <source>
        <dbReference type="ARBA" id="ARBA00004123"/>
    </source>
</evidence>
<accession>A0A482WWS6</accession>
<feature type="domain" description="C2H2-type" evidence="9">
    <location>
        <begin position="396"/>
        <end position="419"/>
    </location>
</feature>
<feature type="domain" description="C2H2-type" evidence="9">
    <location>
        <begin position="336"/>
        <end position="365"/>
    </location>
</feature>
<feature type="domain" description="C2H2-type" evidence="9">
    <location>
        <begin position="246"/>
        <end position="275"/>
    </location>
</feature>
<dbReference type="InterPro" id="IPR050329">
    <property type="entry name" value="GLI_C2H2-zinc-finger"/>
</dbReference>
<dbReference type="SMART" id="SM00355">
    <property type="entry name" value="ZnF_C2H2"/>
    <property type="match status" value="9"/>
</dbReference>
<keyword evidence="11" id="KW-1185">Reference proteome</keyword>
<evidence type="ECO:0000259" key="9">
    <source>
        <dbReference type="PROSITE" id="PS50157"/>
    </source>
</evidence>
<evidence type="ECO:0000256" key="6">
    <source>
        <dbReference type="ARBA" id="ARBA00023242"/>
    </source>
</evidence>
<feature type="region of interest" description="Disordered" evidence="8">
    <location>
        <begin position="1"/>
        <end position="32"/>
    </location>
</feature>
<dbReference type="SUPFAM" id="SSF57667">
    <property type="entry name" value="beta-beta-alpha zinc fingers"/>
    <property type="match status" value="5"/>
</dbReference>
<evidence type="ECO:0000256" key="4">
    <source>
        <dbReference type="ARBA" id="ARBA00022771"/>
    </source>
</evidence>